<keyword evidence="1" id="KW-1133">Transmembrane helix</keyword>
<sequence>MTTITIIIIAFLAITTLVSTSAALTMWAPDFIPSLIVHGVLAGIFSPLFFAIANIPFGINHVRHELRLSRLHLLAAIFSFVVFCSGTGLPWVASRIPPSSYWHGTFEQGFSLRQIPTWYGALFHYVKGTELFWHYFLPALAFQTVFDMAKFIYDDFFILFKDLGVGGSGTTFYGWAVGRMRYYAANADVLTPPRVPQTASPWRGRLDVLPQRVGPRPSILGCTPQRQVDFPCPPNTPLALERLYDEFVTTADNATQDHITVCTSYLEPGLTALRRTVQGPTNSRGGPLDPKTVELNSRDNYGGEIWHNHREGTAHVILHEDDIKRVIEAGWAERHPFCASGFRLFLFKAYYNWFRCVNMPVPPNLVITYAPRHIGEYEVLRQIMRAAVWHATEGRLYALEADTYPIPPAPAPEST</sequence>
<keyword evidence="1" id="KW-0472">Membrane</keyword>
<dbReference type="VEuPathDB" id="FungiDB:F4678DRAFT_482867"/>
<protein>
    <recommendedName>
        <fullName evidence="2">Luciferase domain-containing protein</fullName>
    </recommendedName>
</protein>
<dbReference type="Pfam" id="PF17648">
    <property type="entry name" value="Luciferase"/>
    <property type="match status" value="1"/>
</dbReference>
<keyword evidence="1" id="KW-0812">Transmembrane</keyword>
<evidence type="ECO:0000259" key="2">
    <source>
        <dbReference type="Pfam" id="PF17648"/>
    </source>
</evidence>
<dbReference type="InterPro" id="IPR048273">
    <property type="entry name" value="Luciferase"/>
</dbReference>
<evidence type="ECO:0000313" key="4">
    <source>
        <dbReference type="Proteomes" id="UP001148614"/>
    </source>
</evidence>
<dbReference type="Proteomes" id="UP001148614">
    <property type="component" value="Unassembled WGS sequence"/>
</dbReference>
<dbReference type="PANTHER" id="PTHR38695">
    <property type="entry name" value="AMINO ACID PERMEASE_ SLC12A DOMAIN-CONTAINING PROTEIN"/>
    <property type="match status" value="1"/>
</dbReference>
<reference evidence="3" key="1">
    <citation type="submission" date="2022-07" db="EMBL/GenBank/DDBJ databases">
        <title>Genome Sequence of Xylaria arbuscula.</title>
        <authorList>
            <person name="Buettner E."/>
        </authorList>
    </citation>
    <scope>NUCLEOTIDE SEQUENCE</scope>
    <source>
        <strain evidence="3">VT107</strain>
    </source>
</reference>
<accession>A0A9W8NP96</accession>
<evidence type="ECO:0000313" key="3">
    <source>
        <dbReference type="EMBL" id="KAJ3580152.1"/>
    </source>
</evidence>
<proteinExistence type="predicted"/>
<feature type="transmembrane region" description="Helical" evidence="1">
    <location>
        <begin position="71"/>
        <end position="93"/>
    </location>
</feature>
<feature type="transmembrane region" description="Helical" evidence="1">
    <location>
        <begin position="35"/>
        <end position="59"/>
    </location>
</feature>
<dbReference type="EMBL" id="JANPWZ010000026">
    <property type="protein sequence ID" value="KAJ3580152.1"/>
    <property type="molecule type" value="Genomic_DNA"/>
</dbReference>
<dbReference type="InterPro" id="IPR040841">
    <property type="entry name" value="Luciferase_dom"/>
</dbReference>
<evidence type="ECO:0000256" key="1">
    <source>
        <dbReference type="SAM" id="Phobius"/>
    </source>
</evidence>
<organism evidence="3 4">
    <name type="scientific">Xylaria arbuscula</name>
    <dbReference type="NCBI Taxonomy" id="114810"/>
    <lineage>
        <taxon>Eukaryota</taxon>
        <taxon>Fungi</taxon>
        <taxon>Dikarya</taxon>
        <taxon>Ascomycota</taxon>
        <taxon>Pezizomycotina</taxon>
        <taxon>Sordariomycetes</taxon>
        <taxon>Xylariomycetidae</taxon>
        <taxon>Xylariales</taxon>
        <taxon>Xylariaceae</taxon>
        <taxon>Xylaria</taxon>
    </lineage>
</organism>
<gene>
    <name evidence="3" type="ORF">NPX13_g416</name>
</gene>
<dbReference type="PANTHER" id="PTHR38695:SF1">
    <property type="entry name" value="AMINO ACID PERMEASE_ SLC12A DOMAIN-CONTAINING PROTEIN"/>
    <property type="match status" value="1"/>
</dbReference>
<comment type="caution">
    <text evidence="3">The sequence shown here is derived from an EMBL/GenBank/DDBJ whole genome shotgun (WGS) entry which is preliminary data.</text>
</comment>
<name>A0A9W8NP96_9PEZI</name>
<dbReference type="AlphaFoldDB" id="A0A9W8NP96"/>
<feature type="domain" description="Luciferase" evidence="2">
    <location>
        <begin position="302"/>
        <end position="387"/>
    </location>
</feature>
<keyword evidence="4" id="KW-1185">Reference proteome</keyword>
<feature type="transmembrane region" description="Helical" evidence="1">
    <location>
        <begin position="7"/>
        <end position="29"/>
    </location>
</feature>